<dbReference type="Pfam" id="PF24568">
    <property type="entry name" value="CC_PcsB"/>
    <property type="match status" value="1"/>
</dbReference>
<feature type="coiled-coil region" evidence="6">
    <location>
        <begin position="156"/>
        <end position="242"/>
    </location>
</feature>
<evidence type="ECO:0000256" key="7">
    <source>
        <dbReference type="SAM" id="MobiDB-lite"/>
    </source>
</evidence>
<feature type="coiled-coil region" evidence="6">
    <location>
        <begin position="25"/>
        <end position="126"/>
    </location>
</feature>
<evidence type="ECO:0000313" key="10">
    <source>
        <dbReference type="Proteomes" id="UP000243524"/>
    </source>
</evidence>
<evidence type="ECO:0000313" key="9">
    <source>
        <dbReference type="EMBL" id="PKR79403.1"/>
    </source>
</evidence>
<proteinExistence type="inferred from homology"/>
<feature type="compositionally biased region" description="Polar residues" evidence="7">
    <location>
        <begin position="263"/>
        <end position="273"/>
    </location>
</feature>
<dbReference type="OrthoDB" id="9813368at2"/>
<protein>
    <submittedName>
        <fullName evidence="9">Peptidase</fullName>
    </submittedName>
</protein>
<dbReference type="Proteomes" id="UP000243524">
    <property type="component" value="Unassembled WGS sequence"/>
</dbReference>
<keyword evidence="2" id="KW-0645">Protease</keyword>
<dbReference type="EMBL" id="PJNH01000001">
    <property type="protein sequence ID" value="PKR79403.1"/>
    <property type="molecule type" value="Genomic_DNA"/>
</dbReference>
<reference evidence="9 10" key="1">
    <citation type="submission" date="2017-06" db="EMBL/GenBank/DDBJ databases">
        <title>the draft geome sequence of Illustriluteabacillus marina B3227.</title>
        <authorList>
            <person name="He R.-H."/>
            <person name="Du Z.-J."/>
        </authorList>
    </citation>
    <scope>NUCLEOTIDE SEQUENCE [LARGE SCALE GENOMIC DNA]</scope>
    <source>
        <strain evidence="9 10">B3227</strain>
    </source>
</reference>
<evidence type="ECO:0000256" key="1">
    <source>
        <dbReference type="ARBA" id="ARBA00007074"/>
    </source>
</evidence>
<dbReference type="InterPro" id="IPR000064">
    <property type="entry name" value="NLP_P60_dom"/>
</dbReference>
<name>A0A2I0QYJ8_9BACI</name>
<comment type="caution">
    <text evidence="9">The sequence shown here is derived from an EMBL/GenBank/DDBJ whole genome shotgun (WGS) entry which is preliminary data.</text>
</comment>
<evidence type="ECO:0000256" key="2">
    <source>
        <dbReference type="ARBA" id="ARBA00022670"/>
    </source>
</evidence>
<accession>A0A2I0QYJ8</accession>
<gene>
    <name evidence="9" type="ORF">CEY16_05325</name>
</gene>
<keyword evidence="10" id="KW-1185">Reference proteome</keyword>
<keyword evidence="3" id="KW-0732">Signal</keyword>
<evidence type="ECO:0000256" key="5">
    <source>
        <dbReference type="ARBA" id="ARBA00022807"/>
    </source>
</evidence>
<dbReference type="GO" id="GO:0006508">
    <property type="term" value="P:proteolysis"/>
    <property type="evidence" value="ECO:0007669"/>
    <property type="project" value="UniProtKB-KW"/>
</dbReference>
<organism evidence="9 10">
    <name type="scientific">Halalkalibacillus sediminis</name>
    <dbReference type="NCBI Taxonomy" id="2018042"/>
    <lineage>
        <taxon>Bacteria</taxon>
        <taxon>Bacillati</taxon>
        <taxon>Bacillota</taxon>
        <taxon>Bacilli</taxon>
        <taxon>Bacillales</taxon>
        <taxon>Bacillaceae</taxon>
        <taxon>Halalkalibacillus</taxon>
    </lineage>
</organism>
<evidence type="ECO:0000259" key="8">
    <source>
        <dbReference type="PROSITE" id="PS51935"/>
    </source>
</evidence>
<comment type="similarity">
    <text evidence="1">Belongs to the peptidase C40 family.</text>
</comment>
<dbReference type="Pfam" id="PF00877">
    <property type="entry name" value="NLPC_P60"/>
    <property type="match status" value="1"/>
</dbReference>
<keyword evidence="6" id="KW-0175">Coiled coil</keyword>
<evidence type="ECO:0000256" key="4">
    <source>
        <dbReference type="ARBA" id="ARBA00022801"/>
    </source>
</evidence>
<feature type="domain" description="NlpC/P60" evidence="8">
    <location>
        <begin position="298"/>
        <end position="418"/>
    </location>
</feature>
<evidence type="ECO:0000256" key="3">
    <source>
        <dbReference type="ARBA" id="ARBA00022729"/>
    </source>
</evidence>
<evidence type="ECO:0000256" key="6">
    <source>
        <dbReference type="SAM" id="Coils"/>
    </source>
</evidence>
<feature type="region of interest" description="Disordered" evidence="7">
    <location>
        <begin position="250"/>
        <end position="299"/>
    </location>
</feature>
<dbReference type="PROSITE" id="PS51935">
    <property type="entry name" value="NLPC_P60"/>
    <property type="match status" value="1"/>
</dbReference>
<dbReference type="InterPro" id="IPR038765">
    <property type="entry name" value="Papain-like_cys_pep_sf"/>
</dbReference>
<dbReference type="InterPro" id="IPR057309">
    <property type="entry name" value="PcsB_CC"/>
</dbReference>
<feature type="compositionally biased region" description="Polar residues" evidence="7">
    <location>
        <begin position="288"/>
        <end position="299"/>
    </location>
</feature>
<dbReference type="Gene3D" id="3.90.1720.10">
    <property type="entry name" value="endopeptidase domain like (from Nostoc punctiforme)"/>
    <property type="match status" value="1"/>
</dbReference>
<dbReference type="InterPro" id="IPR051202">
    <property type="entry name" value="Peptidase_C40"/>
</dbReference>
<dbReference type="AlphaFoldDB" id="A0A2I0QYJ8"/>
<sequence>MTSATFLSILIGGALIGTSIHAETIDDLEDRKSKIADERQEIKSNLSEAESEMADLLIELEELNQEIEQLREASEKNQEQLDETEAKIDITQEDIDELQEEIDIIEKRIELRLDILKERLSSYQKQGGSINYMEVVLGSKNFGEFISRTAAVNKIMESDRHLMESHQEDKQEVEEKQSKVQSKLSELEEMKVELEGMITLIADQKEQAESKKEEMKDKQTDLIALQEELKMKDSDLASLESNIRGEIAAKEREQRAQARAVASETNNSSNGNIVTVSSKTSEDKSSSIGNSQSGKKTSGSYSSAIQAGYQVMGTPYVWGGKTPSGFDCSGFLSWAFAQAGKSIPSSTAALQSVGTKVSYSNAQPGDLVFFNTYKTNGHIGIYLGGGKFLGAQNSTGVAVADMTSGYWAEKFAGHVRRVN</sequence>
<dbReference type="PANTHER" id="PTHR47053:SF1">
    <property type="entry name" value="MUREIN DD-ENDOPEPTIDASE MEPH-RELATED"/>
    <property type="match status" value="1"/>
</dbReference>
<dbReference type="SUPFAM" id="SSF54001">
    <property type="entry name" value="Cysteine proteinases"/>
    <property type="match status" value="1"/>
</dbReference>
<dbReference type="GO" id="GO:0008234">
    <property type="term" value="F:cysteine-type peptidase activity"/>
    <property type="evidence" value="ECO:0007669"/>
    <property type="project" value="UniProtKB-KW"/>
</dbReference>
<dbReference type="Gene3D" id="6.10.250.3150">
    <property type="match status" value="1"/>
</dbReference>
<keyword evidence="5" id="KW-0788">Thiol protease</keyword>
<keyword evidence="4" id="KW-0378">Hydrolase</keyword>
<dbReference type="PANTHER" id="PTHR47053">
    <property type="entry name" value="MUREIN DD-ENDOPEPTIDASE MEPH-RELATED"/>
    <property type="match status" value="1"/>
</dbReference>